<dbReference type="Proteomes" id="UP000221980">
    <property type="component" value="Unassembled WGS sequence"/>
</dbReference>
<feature type="active site" evidence="6">
    <location>
        <position position="187"/>
    </location>
</feature>
<organism evidence="8 9">
    <name type="scientific">Xenorhabdus miraniensis</name>
    <dbReference type="NCBI Taxonomy" id="351674"/>
    <lineage>
        <taxon>Bacteria</taxon>
        <taxon>Pseudomonadati</taxon>
        <taxon>Pseudomonadota</taxon>
        <taxon>Gammaproteobacteria</taxon>
        <taxon>Enterobacterales</taxon>
        <taxon>Morganellaceae</taxon>
        <taxon>Xenorhabdus</taxon>
    </lineage>
</organism>
<feature type="binding site" evidence="6">
    <location>
        <begin position="35"/>
        <end position="37"/>
    </location>
    <ligand>
        <name>NAD(+)</name>
        <dbReference type="ChEBI" id="CHEBI:57540"/>
    </ligand>
</feature>
<dbReference type="GO" id="GO:0016779">
    <property type="term" value="F:nucleotidyltransferase activity"/>
    <property type="evidence" value="ECO:0007669"/>
    <property type="project" value="UniProtKB-UniRule"/>
</dbReference>
<dbReference type="AlphaFoldDB" id="A0A2D0JR00"/>
<dbReference type="Pfam" id="PF14487">
    <property type="entry name" value="DarT"/>
    <property type="match status" value="1"/>
</dbReference>
<reference evidence="8 9" key="1">
    <citation type="journal article" date="2017" name="Nat. Microbiol.">
        <title>Natural product diversity associated with the nematode symbionts Photorhabdus and Xenorhabdus.</title>
        <authorList>
            <person name="Tobias N.J."/>
            <person name="Wolff H."/>
            <person name="Djahanschiri B."/>
            <person name="Grundmann F."/>
            <person name="Kronenwerth M."/>
            <person name="Shi Y.M."/>
            <person name="Simonyi S."/>
            <person name="Grun P."/>
            <person name="Shapiro-Ilan D."/>
            <person name="Pidot S.J."/>
            <person name="Stinear T.P."/>
            <person name="Ebersberger I."/>
            <person name="Bode H.B."/>
        </authorList>
    </citation>
    <scope>NUCLEOTIDE SEQUENCE [LARGE SCALE GENOMIC DNA]</scope>
    <source>
        <strain evidence="8 9">DSM 17902</strain>
    </source>
</reference>
<keyword evidence="5 6" id="KW-0238">DNA-binding</keyword>
<evidence type="ECO:0000313" key="8">
    <source>
        <dbReference type="EMBL" id="PHM48741.1"/>
    </source>
</evidence>
<accession>A0A2D0JR00</accession>
<evidence type="ECO:0000256" key="6">
    <source>
        <dbReference type="PROSITE-ProRule" id="PRU01362"/>
    </source>
</evidence>
<dbReference type="EMBL" id="NITZ01000008">
    <property type="protein sequence ID" value="PHM48741.1"/>
    <property type="molecule type" value="Genomic_DNA"/>
</dbReference>
<keyword evidence="3 6" id="KW-0808">Transferase</keyword>
<keyword evidence="2 6" id="KW-0328">Glycosyltransferase</keyword>
<name>A0A2D0JR00_9GAMM</name>
<protein>
    <recommendedName>
        <fullName evidence="7">DarT domain-containing protein</fullName>
    </recommendedName>
</protein>
<comment type="caution">
    <text evidence="6">Lacks conserved residue(s) required for the propagation of feature annotation.</text>
</comment>
<keyword evidence="4 6" id="KW-0548">Nucleotidyltransferase</keyword>
<dbReference type="GO" id="GO:0016757">
    <property type="term" value="F:glycosyltransferase activity"/>
    <property type="evidence" value="ECO:0007669"/>
    <property type="project" value="UniProtKB-UniRule"/>
</dbReference>
<evidence type="ECO:0000256" key="1">
    <source>
        <dbReference type="ARBA" id="ARBA00022649"/>
    </source>
</evidence>
<sequence>MVCFGISIFHLLFSVMVTNMNYKKSLNPKKALIWRIVHRDNLPWILQNGFFAGNSDTRSENWIDIGNPELISKRANHPVPISPEGTLNDYIPFYFTPFSPMFKNIHSGWGGIKRRDNSEIVILVSSLHKLTEMDIPFIFTDSHAYYMWSNFYSDIADLDKIDWEIIQSKDFKRDPDDPAKFERYQAEALIHNHCPIEAFIGIVCYSEKDKQYLKELIKQSGHDVEVIARPGWYFS</sequence>
<evidence type="ECO:0000256" key="5">
    <source>
        <dbReference type="ARBA" id="ARBA00023125"/>
    </source>
</evidence>
<comment type="caution">
    <text evidence="8">The sequence shown here is derived from an EMBL/GenBank/DDBJ whole genome shotgun (WGS) entry which is preliminary data.</text>
</comment>
<feature type="domain" description="DarT" evidence="7">
    <location>
        <begin position="31"/>
        <end position="234"/>
    </location>
</feature>
<dbReference type="GO" id="GO:0003677">
    <property type="term" value="F:DNA binding"/>
    <property type="evidence" value="ECO:0007669"/>
    <property type="project" value="UniProtKB-UniRule"/>
</dbReference>
<dbReference type="InterPro" id="IPR029494">
    <property type="entry name" value="DarT"/>
</dbReference>
<evidence type="ECO:0000259" key="7">
    <source>
        <dbReference type="PROSITE" id="PS52018"/>
    </source>
</evidence>
<feature type="binding site" evidence="6">
    <location>
        <position position="74"/>
    </location>
    <ligand>
        <name>NAD(+)</name>
        <dbReference type="ChEBI" id="CHEBI:57540"/>
    </ligand>
</feature>
<dbReference type="PROSITE" id="PS52018">
    <property type="entry name" value="DART"/>
    <property type="match status" value="1"/>
</dbReference>
<evidence type="ECO:0000256" key="2">
    <source>
        <dbReference type="ARBA" id="ARBA00022676"/>
    </source>
</evidence>
<comment type="catalytic activity">
    <reaction evidence="6">
        <text>a thymidine in DNA + NAD(+) = an N-(ADP-alpha-D-ribosyl)-thymidine in DNA + nicotinamide + H(+)</text>
        <dbReference type="Rhea" id="RHEA:71651"/>
        <dbReference type="Rhea" id="RHEA-COMP:13556"/>
        <dbReference type="Rhea" id="RHEA-COMP:18051"/>
        <dbReference type="ChEBI" id="CHEBI:15378"/>
        <dbReference type="ChEBI" id="CHEBI:17154"/>
        <dbReference type="ChEBI" id="CHEBI:57540"/>
        <dbReference type="ChEBI" id="CHEBI:137386"/>
        <dbReference type="ChEBI" id="CHEBI:191199"/>
    </reaction>
</comment>
<proteinExistence type="inferred from homology"/>
<gene>
    <name evidence="8" type="ORF">Xmir_01883</name>
</gene>
<evidence type="ECO:0000256" key="3">
    <source>
        <dbReference type="ARBA" id="ARBA00022679"/>
    </source>
</evidence>
<feature type="active site" description="Proton acceptor" evidence="6">
    <location>
        <position position="74"/>
    </location>
</feature>
<comment type="similarity">
    <text evidence="6">Belongs to the DarT ADP-ribosyltransferase family.</text>
</comment>
<evidence type="ECO:0000256" key="4">
    <source>
        <dbReference type="ARBA" id="ARBA00022695"/>
    </source>
</evidence>
<evidence type="ECO:0000313" key="9">
    <source>
        <dbReference type="Proteomes" id="UP000221980"/>
    </source>
</evidence>
<keyword evidence="9" id="KW-1185">Reference proteome</keyword>
<keyword evidence="1 6" id="KW-1277">Toxin-antitoxin system</keyword>